<dbReference type="RefSeq" id="WP_007185552.1">
    <property type="nucleotide sequence ID" value="NZ_AKGD01000002.1"/>
</dbReference>
<dbReference type="InterPro" id="IPR006319">
    <property type="entry name" value="PEP_synth"/>
</dbReference>
<comment type="function">
    <text evidence="2">Catalyzes the phosphorylation of pyruvate to phosphoenolpyruvate.</text>
</comment>
<organism evidence="18 19">
    <name type="scientific">Hydrocarboniphaga effusa AP103</name>
    <dbReference type="NCBI Taxonomy" id="1172194"/>
    <lineage>
        <taxon>Bacteria</taxon>
        <taxon>Pseudomonadati</taxon>
        <taxon>Pseudomonadota</taxon>
        <taxon>Gammaproteobacteria</taxon>
        <taxon>Nevskiales</taxon>
        <taxon>Nevskiaceae</taxon>
        <taxon>Hydrocarboniphaga</taxon>
    </lineage>
</organism>
<dbReference type="PANTHER" id="PTHR43030:SF1">
    <property type="entry name" value="PHOSPHOENOLPYRUVATE SYNTHASE"/>
    <property type="match status" value="1"/>
</dbReference>
<dbReference type="InterPro" id="IPR002192">
    <property type="entry name" value="PPDK_AMP/ATP-bd"/>
</dbReference>
<evidence type="ECO:0000256" key="10">
    <source>
        <dbReference type="ARBA" id="ARBA00022777"/>
    </source>
</evidence>
<evidence type="ECO:0000256" key="11">
    <source>
        <dbReference type="ARBA" id="ARBA00022840"/>
    </source>
</evidence>
<keyword evidence="12" id="KW-0460">Magnesium</keyword>
<name>I7ZBL9_9GAMM</name>
<gene>
    <name evidence="18" type="ORF">WQQ_26090</name>
</gene>
<evidence type="ECO:0000313" key="19">
    <source>
        <dbReference type="Proteomes" id="UP000003704"/>
    </source>
</evidence>
<comment type="similarity">
    <text evidence="4">Belongs to the PEP-utilizing enzyme family.</text>
</comment>
<dbReference type="SUPFAM" id="SSF52009">
    <property type="entry name" value="Phosphohistidine domain"/>
    <property type="match status" value="1"/>
</dbReference>
<dbReference type="Gene3D" id="3.30.470.20">
    <property type="entry name" value="ATP-grasp fold, B domain"/>
    <property type="match status" value="1"/>
</dbReference>
<dbReference type="UniPathway" id="UPA00138"/>
<keyword evidence="9" id="KW-0547">Nucleotide-binding</keyword>
<feature type="domain" description="PEP-utilising enzyme mobile" evidence="16">
    <location>
        <begin position="504"/>
        <end position="565"/>
    </location>
</feature>
<keyword evidence="19" id="KW-1185">Reference proteome</keyword>
<evidence type="ECO:0000256" key="12">
    <source>
        <dbReference type="ARBA" id="ARBA00022842"/>
    </source>
</evidence>
<dbReference type="STRING" id="1172194.WQQ_26090"/>
<keyword evidence="10" id="KW-0418">Kinase</keyword>
<proteinExistence type="inferred from homology"/>
<dbReference type="GO" id="GO:0006094">
    <property type="term" value="P:gluconeogenesis"/>
    <property type="evidence" value="ECO:0007669"/>
    <property type="project" value="UniProtKB-UniPathway"/>
</dbReference>
<evidence type="ECO:0000256" key="13">
    <source>
        <dbReference type="ARBA" id="ARBA00033470"/>
    </source>
</evidence>
<feature type="chain" id="PRO_5003712644" description="Phosphoenolpyruvate synthase" evidence="15">
    <location>
        <begin position="18"/>
        <end position="976"/>
    </location>
</feature>
<dbReference type="GO" id="GO:0008986">
    <property type="term" value="F:pyruvate, water dikinase activity"/>
    <property type="evidence" value="ECO:0007669"/>
    <property type="project" value="UniProtKB-EC"/>
</dbReference>
<dbReference type="AlphaFoldDB" id="I7ZBL9"/>
<comment type="pathway">
    <text evidence="3">Carbohydrate biosynthesis; gluconeogenesis.</text>
</comment>
<dbReference type="PANTHER" id="PTHR43030">
    <property type="entry name" value="PHOSPHOENOLPYRUVATE SYNTHASE"/>
    <property type="match status" value="1"/>
</dbReference>
<protein>
    <recommendedName>
        <fullName evidence="6">Phosphoenolpyruvate synthase</fullName>
        <ecNumber evidence="5">2.7.9.2</ecNumber>
    </recommendedName>
    <alternativeName>
        <fullName evidence="13">Pyruvate, water dikinase</fullName>
    </alternativeName>
</protein>
<keyword evidence="8" id="KW-0479">Metal-binding</keyword>
<dbReference type="Proteomes" id="UP000003704">
    <property type="component" value="Unassembled WGS sequence"/>
</dbReference>
<evidence type="ECO:0000256" key="15">
    <source>
        <dbReference type="SAM" id="SignalP"/>
    </source>
</evidence>
<dbReference type="Gene3D" id="3.30.1490.20">
    <property type="entry name" value="ATP-grasp fold, A domain"/>
    <property type="match status" value="1"/>
</dbReference>
<dbReference type="Pfam" id="PF01326">
    <property type="entry name" value="PPDK_N"/>
    <property type="match status" value="1"/>
</dbReference>
<dbReference type="PATRIC" id="fig|1172194.4.peg.2522"/>
<keyword evidence="15" id="KW-0732">Signal</keyword>
<sequence>MTVTAALVAALTNAARAADEPAAPAAGGLSLATMRGWIEQMKREPRGPFDRIRYFCKDGQVLEPKAYACEPYGGGYQHGEWSARTRAIREAGYPIANLLVMVKPDDVVGPNAKADLLQVLVVERFLIASDDGWVFRRALSYRGAIQDHNEKESARDLLQALARGDTAYIPLREAARAFPHGPDTPSLTRVRGMATSLDEKDAKFHSLRSRIHNTPESGDAARVRAYASSTSARPELAAEYEALAAAIDAAYQPKPLSIELKQLGRYFKDEAARDELQKLIEAQFATEQPGATLDAQLAGAANTLVWLKDRALQRVPASGRLAAIDVSLEAENRFMVTASKATAQIPTLTREARLHQLRISAKALYGIGLLNQREWDSLGESLSELEGKVKLDTYREALEYLERASSWSTQRLHYEFGNGVDKLTPIAPEAEGFVADRLRSSPLLFYSSLLQTLREDADKLAGTSQTAFGASVGGGLRRLNPGIARGLLRVSVDEETNGQPAIYLVPETTSDLPAAAGILTEAEGNPVSHVQLLARNLGIPNVVVASELMPTIRQHDGERIVVAASVGGVVQIDADGPRWDQLLGSAGEAKPSLMIVPDLAKLDLLRQDFVSTDELRASDSGRIVGPKAAHVGELSHRFKGHVAPGLAVSFGIFRELLKQPVKAGGEPMYDWMRDQYAEMAVLRKLDPSRHEQRVKQFLAFTRNWFATEQLPQALLDRLHGAMIERFGMDGTYGVFVRSDTNIEDLPGFTGAGLNLTVPNVVGFEETVAALRKVWASPYTERAYGWRQDLMDQPEHIYVSVLLHRSVPNEKSGVMITADVDTGSLEALTVTTSLGVGGGVDGEASETLRVDRDKAKAQLLSSATARRQRQLLASGGVSLLRAPAPERVLTDKEIELLAEFAREVPRAYPELHDDQGKTTPADVEFGFVAGKLMLQQIRPFLQNRAAASQGYLAKMDQGLRARDSKRVPLDEKPEAGS</sequence>
<reference evidence="18 19" key="1">
    <citation type="journal article" date="2012" name="J. Bacteriol.">
        <title>Genome Sequence of n-Alkane-Degrading Hydrocarboniphaga effusa Strain AP103T (ATCC BAA-332T).</title>
        <authorList>
            <person name="Chang H.K."/>
            <person name="Zylstra G.J."/>
            <person name="Chae J.C."/>
        </authorList>
    </citation>
    <scope>NUCLEOTIDE SEQUENCE [LARGE SCALE GENOMIC DNA]</scope>
    <source>
        <strain evidence="18 19">AP103</strain>
    </source>
</reference>
<dbReference type="Gene3D" id="3.50.30.10">
    <property type="entry name" value="Phosphohistidine domain"/>
    <property type="match status" value="1"/>
</dbReference>
<accession>I7ZBL9</accession>
<dbReference type="Pfam" id="PF00391">
    <property type="entry name" value="PEP-utilizers"/>
    <property type="match status" value="1"/>
</dbReference>
<evidence type="ECO:0000313" key="18">
    <source>
        <dbReference type="EMBL" id="EIT69027.1"/>
    </source>
</evidence>
<dbReference type="InterPro" id="IPR013815">
    <property type="entry name" value="ATP_grasp_subdomain_1"/>
</dbReference>
<evidence type="ECO:0000256" key="7">
    <source>
        <dbReference type="ARBA" id="ARBA00022679"/>
    </source>
</evidence>
<dbReference type="EC" id="2.7.9.2" evidence="5"/>
<evidence type="ECO:0000256" key="3">
    <source>
        <dbReference type="ARBA" id="ARBA00004742"/>
    </source>
</evidence>
<feature type="signal peptide" evidence="15">
    <location>
        <begin position="1"/>
        <end position="17"/>
    </location>
</feature>
<dbReference type="GO" id="GO:0046872">
    <property type="term" value="F:metal ion binding"/>
    <property type="evidence" value="ECO:0007669"/>
    <property type="project" value="UniProtKB-KW"/>
</dbReference>
<evidence type="ECO:0000256" key="6">
    <source>
        <dbReference type="ARBA" id="ARBA00021623"/>
    </source>
</evidence>
<dbReference type="EMBL" id="AKGD01000002">
    <property type="protein sequence ID" value="EIT69027.1"/>
    <property type="molecule type" value="Genomic_DNA"/>
</dbReference>
<evidence type="ECO:0000256" key="8">
    <source>
        <dbReference type="ARBA" id="ARBA00022723"/>
    </source>
</evidence>
<evidence type="ECO:0000256" key="5">
    <source>
        <dbReference type="ARBA" id="ARBA00011996"/>
    </source>
</evidence>
<comment type="catalytic activity">
    <reaction evidence="14">
        <text>pyruvate + ATP + H2O = phosphoenolpyruvate + AMP + phosphate + 2 H(+)</text>
        <dbReference type="Rhea" id="RHEA:11364"/>
        <dbReference type="ChEBI" id="CHEBI:15361"/>
        <dbReference type="ChEBI" id="CHEBI:15377"/>
        <dbReference type="ChEBI" id="CHEBI:15378"/>
        <dbReference type="ChEBI" id="CHEBI:30616"/>
        <dbReference type="ChEBI" id="CHEBI:43474"/>
        <dbReference type="ChEBI" id="CHEBI:58702"/>
        <dbReference type="ChEBI" id="CHEBI:456215"/>
        <dbReference type="EC" id="2.7.9.2"/>
    </reaction>
</comment>
<dbReference type="SUPFAM" id="SSF56059">
    <property type="entry name" value="Glutathione synthetase ATP-binding domain-like"/>
    <property type="match status" value="1"/>
</dbReference>
<evidence type="ECO:0000259" key="16">
    <source>
        <dbReference type="Pfam" id="PF00391"/>
    </source>
</evidence>
<keyword evidence="11" id="KW-0067">ATP-binding</keyword>
<feature type="domain" description="Pyruvate phosphate dikinase AMP/ATP-binding" evidence="17">
    <location>
        <begin position="623"/>
        <end position="947"/>
    </location>
</feature>
<dbReference type="InterPro" id="IPR036637">
    <property type="entry name" value="Phosphohistidine_dom_sf"/>
</dbReference>
<comment type="caution">
    <text evidence="18">The sequence shown here is derived from an EMBL/GenBank/DDBJ whole genome shotgun (WGS) entry which is preliminary data.</text>
</comment>
<dbReference type="InterPro" id="IPR008279">
    <property type="entry name" value="PEP-util_enz_mobile_dom"/>
</dbReference>
<evidence type="ECO:0000256" key="4">
    <source>
        <dbReference type="ARBA" id="ARBA00007837"/>
    </source>
</evidence>
<evidence type="ECO:0000259" key="17">
    <source>
        <dbReference type="Pfam" id="PF01326"/>
    </source>
</evidence>
<comment type="cofactor">
    <cofactor evidence="1">
        <name>Mg(2+)</name>
        <dbReference type="ChEBI" id="CHEBI:18420"/>
    </cofactor>
</comment>
<evidence type="ECO:0000256" key="1">
    <source>
        <dbReference type="ARBA" id="ARBA00001946"/>
    </source>
</evidence>
<evidence type="ECO:0000256" key="9">
    <source>
        <dbReference type="ARBA" id="ARBA00022741"/>
    </source>
</evidence>
<evidence type="ECO:0000256" key="14">
    <source>
        <dbReference type="ARBA" id="ARBA00047700"/>
    </source>
</evidence>
<dbReference type="GO" id="GO:0005524">
    <property type="term" value="F:ATP binding"/>
    <property type="evidence" value="ECO:0007669"/>
    <property type="project" value="UniProtKB-KW"/>
</dbReference>
<keyword evidence="7" id="KW-0808">Transferase</keyword>
<evidence type="ECO:0000256" key="2">
    <source>
        <dbReference type="ARBA" id="ARBA00002988"/>
    </source>
</evidence>